<feature type="region of interest" description="Disordered" evidence="4">
    <location>
        <begin position="283"/>
        <end position="308"/>
    </location>
</feature>
<dbReference type="GO" id="GO:0016567">
    <property type="term" value="P:protein ubiquitination"/>
    <property type="evidence" value="ECO:0007669"/>
    <property type="project" value="TreeGrafter"/>
</dbReference>
<sequence>MADETVGIIQVDEVAGQINVAAKIISDSEESESSDEASFGCSHYRRKCQLVCPDASCAKVYTCRFCHDETEASHEFNRYQVKEVVCLLCKERQPVAAKCRSCCVVFGKYFCSICNLFNDEDRHQYHCEGCGLCRVGPAENFFHCPRCDMCFPIKLQGKHKCIERASRCPCAVCYEDIHTARTASHIPPCGHLIHQPCFEKLINKAHYTCPICNASMIDMKAVWSYFDTEIQKSPMPVEYEKTTVRILCRDCHKLSTILFHFMGLKCGHCGGYNTCIESHGPVSTNETEDANMRAEDEPADENDVPSSI</sequence>
<name>A0A8J2JJB0_9HEXA</name>
<keyword evidence="1 3" id="KW-0479">Metal-binding</keyword>
<dbReference type="OrthoDB" id="411372at2759"/>
<dbReference type="PROSITE" id="PS51266">
    <property type="entry name" value="ZF_CHY"/>
    <property type="match status" value="1"/>
</dbReference>
<dbReference type="InterPro" id="IPR001841">
    <property type="entry name" value="Znf_RING"/>
</dbReference>
<dbReference type="Proteomes" id="UP000708208">
    <property type="component" value="Unassembled WGS sequence"/>
</dbReference>
<comment type="caution">
    <text evidence="8">The sequence shown here is derived from an EMBL/GenBank/DDBJ whole genome shotgun (WGS) entry which is preliminary data.</text>
</comment>
<dbReference type="GO" id="GO:0005634">
    <property type="term" value="C:nucleus"/>
    <property type="evidence" value="ECO:0007669"/>
    <property type="project" value="TreeGrafter"/>
</dbReference>
<evidence type="ECO:0000259" key="7">
    <source>
        <dbReference type="PROSITE" id="PS51270"/>
    </source>
</evidence>
<dbReference type="GO" id="GO:0006511">
    <property type="term" value="P:ubiquitin-dependent protein catabolic process"/>
    <property type="evidence" value="ECO:0007669"/>
    <property type="project" value="TreeGrafter"/>
</dbReference>
<evidence type="ECO:0000313" key="9">
    <source>
        <dbReference type="Proteomes" id="UP000708208"/>
    </source>
</evidence>
<feature type="domain" description="CHY-type" evidence="6">
    <location>
        <begin position="34"/>
        <end position="104"/>
    </location>
</feature>
<evidence type="ECO:0000259" key="6">
    <source>
        <dbReference type="PROSITE" id="PS51266"/>
    </source>
</evidence>
<dbReference type="PANTHER" id="PTHR21319">
    <property type="entry name" value="RING FINGER AND CHY ZINC FINGER DOMAIN-CONTAINING PROTEIN 1"/>
    <property type="match status" value="1"/>
</dbReference>
<dbReference type="InterPro" id="IPR008913">
    <property type="entry name" value="Znf_CHY"/>
</dbReference>
<protein>
    <submittedName>
        <fullName evidence="8">Uncharacterized protein</fullName>
    </submittedName>
</protein>
<evidence type="ECO:0000256" key="3">
    <source>
        <dbReference type="PROSITE-ProRule" id="PRU00601"/>
    </source>
</evidence>
<dbReference type="Pfam" id="PF05495">
    <property type="entry name" value="zf-CHY"/>
    <property type="match status" value="1"/>
</dbReference>
<dbReference type="PROSITE" id="PS51270">
    <property type="entry name" value="ZF_CTCHY"/>
    <property type="match status" value="1"/>
</dbReference>
<accession>A0A8J2JJB0</accession>
<dbReference type="SMART" id="SM00184">
    <property type="entry name" value="RING"/>
    <property type="match status" value="1"/>
</dbReference>
<dbReference type="GO" id="GO:0061630">
    <property type="term" value="F:ubiquitin protein ligase activity"/>
    <property type="evidence" value="ECO:0007669"/>
    <property type="project" value="TreeGrafter"/>
</dbReference>
<evidence type="ECO:0000256" key="2">
    <source>
        <dbReference type="ARBA" id="ARBA00022833"/>
    </source>
</evidence>
<feature type="compositionally biased region" description="Acidic residues" evidence="4">
    <location>
        <begin position="297"/>
        <end position="308"/>
    </location>
</feature>
<dbReference type="AlphaFoldDB" id="A0A8J2JJB0"/>
<feature type="domain" description="CTCHY-type" evidence="7">
    <location>
        <begin position="106"/>
        <end position="169"/>
    </location>
</feature>
<dbReference type="GO" id="GO:0008270">
    <property type="term" value="F:zinc ion binding"/>
    <property type="evidence" value="ECO:0007669"/>
    <property type="project" value="UniProtKB-KW"/>
</dbReference>
<evidence type="ECO:0000256" key="1">
    <source>
        <dbReference type="ARBA" id="ARBA00022771"/>
    </source>
</evidence>
<dbReference type="PANTHER" id="PTHR21319:SF53">
    <property type="entry name" value="RING FINGER AND CHY ZINC FINGER DOMAIN-CONTAINING PROTEIN 1"/>
    <property type="match status" value="1"/>
</dbReference>
<evidence type="ECO:0000313" key="8">
    <source>
        <dbReference type="EMBL" id="CAG7708517.1"/>
    </source>
</evidence>
<dbReference type="InterPro" id="IPR017921">
    <property type="entry name" value="Znf_CTCHY"/>
</dbReference>
<proteinExistence type="predicted"/>
<dbReference type="PROSITE" id="PS50089">
    <property type="entry name" value="ZF_RING_2"/>
    <property type="match status" value="1"/>
</dbReference>
<gene>
    <name evidence="8" type="ORF">AFUS01_LOCUS4775</name>
</gene>
<reference evidence="8" key="1">
    <citation type="submission" date="2021-06" db="EMBL/GenBank/DDBJ databases">
        <authorList>
            <person name="Hodson N. C."/>
            <person name="Mongue J. A."/>
            <person name="Jaron S. K."/>
        </authorList>
    </citation>
    <scope>NUCLEOTIDE SEQUENCE</scope>
</reference>
<evidence type="ECO:0000256" key="4">
    <source>
        <dbReference type="SAM" id="MobiDB-lite"/>
    </source>
</evidence>
<feature type="domain" description="RING-type" evidence="5">
    <location>
        <begin position="170"/>
        <end position="213"/>
    </location>
</feature>
<dbReference type="EMBL" id="CAJVCH010030087">
    <property type="protein sequence ID" value="CAG7708517.1"/>
    <property type="molecule type" value="Genomic_DNA"/>
</dbReference>
<dbReference type="Pfam" id="PF14599">
    <property type="entry name" value="zinc_ribbon_6"/>
    <property type="match status" value="1"/>
</dbReference>
<keyword evidence="9" id="KW-1185">Reference proteome</keyword>
<keyword evidence="1 3" id="KW-0863">Zinc-finger</keyword>
<organism evidence="8 9">
    <name type="scientific">Allacma fusca</name>
    <dbReference type="NCBI Taxonomy" id="39272"/>
    <lineage>
        <taxon>Eukaryota</taxon>
        <taxon>Metazoa</taxon>
        <taxon>Ecdysozoa</taxon>
        <taxon>Arthropoda</taxon>
        <taxon>Hexapoda</taxon>
        <taxon>Collembola</taxon>
        <taxon>Symphypleona</taxon>
        <taxon>Sminthuridae</taxon>
        <taxon>Allacma</taxon>
    </lineage>
</organism>
<dbReference type="Pfam" id="PF13639">
    <property type="entry name" value="zf-RING_2"/>
    <property type="match status" value="1"/>
</dbReference>
<keyword evidence="2" id="KW-0862">Zinc</keyword>
<evidence type="ECO:0000259" key="5">
    <source>
        <dbReference type="PROSITE" id="PS50089"/>
    </source>
</evidence>
<dbReference type="InterPro" id="IPR039512">
    <property type="entry name" value="RCHY1_zinc-ribbon"/>
</dbReference>
<dbReference type="CDD" id="cd16464">
    <property type="entry name" value="RING-H2_Pirh2-like"/>
    <property type="match status" value="1"/>
</dbReference>